<evidence type="ECO:0000259" key="1">
    <source>
        <dbReference type="Pfam" id="PF04101"/>
    </source>
</evidence>
<proteinExistence type="predicted"/>
<gene>
    <name evidence="2" type="ORF">D1832_04640</name>
</gene>
<dbReference type="InterPro" id="IPR007235">
    <property type="entry name" value="Glyco_trans_28_C"/>
</dbReference>
<sequence length="343" mass="36068">MRIGYYVHHHGRGHATRAGVIGRAAAARDHAVTFLGSGPLPETADDPRLEAVVLPRDDQRQDAPFRDAQAGGALHWAPLGGGYAQRACRIAQWVHSQAPDVVVVDVSVEVAALVRLLGVPVVVVTQPGQRDDAPHRLAYDMAAALLAPWPPGVGLDAHLEPWRDALFEVGGLTRFDGACATSHRVPSQEAVGVFLVGGEGWDDPTLPDVVRAATPEVRWRTPSTAPGATPIETLLAQADVVVTHAGQNAIADVAAFGAPAVVVAQRRPFDEQATMGRCLAATGIARVVPVESGADEVARATGRALAEVARRGRGPVGAGWRAWRTEEAAQRAVDVVEGACRAP</sequence>
<dbReference type="GO" id="GO:0016758">
    <property type="term" value="F:hexosyltransferase activity"/>
    <property type="evidence" value="ECO:0007669"/>
    <property type="project" value="InterPro"/>
</dbReference>
<protein>
    <recommendedName>
        <fullName evidence="1">Glycosyl transferase family 28 C-terminal domain-containing protein</fullName>
    </recommendedName>
</protein>
<dbReference type="Proteomes" id="UP000285376">
    <property type="component" value="Unassembled WGS sequence"/>
</dbReference>
<comment type="caution">
    <text evidence="2">The sequence shown here is derived from an EMBL/GenBank/DDBJ whole genome shotgun (WGS) entry which is preliminary data.</text>
</comment>
<dbReference type="PANTHER" id="PTHR21015">
    <property type="entry name" value="UDP-N-ACETYLGLUCOSAMINE--N-ACETYLMURAMYL-(PENTAPEPTIDE) PYROPHOSPHORYL-UNDECAPRENOL N-ACETYLGLUCOSAMINE TRANSFERASE 1"/>
    <property type="match status" value="1"/>
</dbReference>
<feature type="domain" description="Glycosyl transferase family 28 C-terminal" evidence="1">
    <location>
        <begin position="229"/>
        <end position="273"/>
    </location>
</feature>
<accession>A0A417Z7D8</accession>
<name>A0A417Z7D8_9MICO</name>
<evidence type="ECO:0000313" key="3">
    <source>
        <dbReference type="Proteomes" id="UP000285376"/>
    </source>
</evidence>
<dbReference type="Gene3D" id="3.40.50.2000">
    <property type="entry name" value="Glycogen Phosphorylase B"/>
    <property type="match status" value="1"/>
</dbReference>
<dbReference type="AlphaFoldDB" id="A0A417Z7D8"/>
<dbReference type="PANTHER" id="PTHR21015:SF22">
    <property type="entry name" value="GLYCOSYLTRANSFERASE"/>
    <property type="match status" value="1"/>
</dbReference>
<dbReference type="RefSeq" id="WP_118912833.1">
    <property type="nucleotide sequence ID" value="NZ_CBCRVH010000003.1"/>
</dbReference>
<dbReference type="SUPFAM" id="SSF53756">
    <property type="entry name" value="UDP-Glycosyltransferase/glycogen phosphorylase"/>
    <property type="match status" value="1"/>
</dbReference>
<dbReference type="Pfam" id="PF04101">
    <property type="entry name" value="Glyco_tran_28_C"/>
    <property type="match status" value="1"/>
</dbReference>
<evidence type="ECO:0000313" key="2">
    <source>
        <dbReference type="EMBL" id="RHW46543.1"/>
    </source>
</evidence>
<reference evidence="2 3" key="1">
    <citation type="submission" date="2018-08" db="EMBL/GenBank/DDBJ databases">
        <title>Whole genome sequence analysis of Dermacoccus abyssi bacteria isolated from Deep Mariana trench Micromonospora spp reveals genes involved in the environmental adaptation and production of secondary metabolites.</title>
        <authorList>
            <person name="Abdel-Mageed W.M."/>
            <person name="Lehri B."/>
            <person name="Nouioui I."/>
            <person name="Goodfellow I."/>
            <person name="Jaspars M."/>
            <person name="Karlyshev A."/>
        </authorList>
    </citation>
    <scope>NUCLEOTIDE SEQUENCE [LARGE SCALE GENOMIC DNA]</scope>
    <source>
        <strain evidence="2 3">MT1.1</strain>
    </source>
</reference>
<dbReference type="EMBL" id="QWLM01000004">
    <property type="protein sequence ID" value="RHW46543.1"/>
    <property type="molecule type" value="Genomic_DNA"/>
</dbReference>
<organism evidence="2 3">
    <name type="scientific">Dermacoccus abyssi</name>
    <dbReference type="NCBI Taxonomy" id="322596"/>
    <lineage>
        <taxon>Bacteria</taxon>
        <taxon>Bacillati</taxon>
        <taxon>Actinomycetota</taxon>
        <taxon>Actinomycetes</taxon>
        <taxon>Micrococcales</taxon>
        <taxon>Dermacoccaceae</taxon>
        <taxon>Dermacoccus</taxon>
    </lineage>
</organism>